<feature type="signal peptide" evidence="10">
    <location>
        <begin position="1"/>
        <end position="24"/>
    </location>
</feature>
<keyword evidence="11" id="KW-1185">Reference proteome</keyword>
<dbReference type="PANTHER" id="PTHR28650">
    <property type="entry name" value="PHOSPHATIDYLINOSITOL-GLYCAN BIOSYNTHESIS CLASS X PROTEIN"/>
    <property type="match status" value="1"/>
</dbReference>
<evidence type="ECO:0000256" key="3">
    <source>
        <dbReference type="ARBA" id="ARBA00010345"/>
    </source>
</evidence>
<dbReference type="UniPathway" id="UPA00196"/>
<feature type="chain" id="PRO_5025099378" description="Phosphatidylinositol-glycan biosynthesis class X protein" evidence="10">
    <location>
        <begin position="25"/>
        <end position="246"/>
    </location>
</feature>
<dbReference type="WBParaSite" id="TMUE_2000008199.1">
    <property type="protein sequence ID" value="TMUE_2000008199.1"/>
    <property type="gene ID" value="WBGene00288932"/>
</dbReference>
<comment type="function">
    <text evidence="10">Stabilizing subunit of the glycosylphosphatidylinositol-mannosyltransferase I complex which catalyzes the transfer of the first mannose, via an alpha-1,4 bond from a dolichol-phosphate-mannose (Dol-P-Man) to the glucosaminyl acyl phosphatidylinositol (GlcN-(acyl)PI) intermediate to generate alpha-D-Man-(1-&gt;4)-alpha-D-GlcN-(1-&gt;6)-(1-radyl,2-acyl-sn-glycero-3-phospho)-2-acyl-inositol and participates in the sixth step of the glycosylphosphatidylinositol-anchor biosynthesis. Probably acts by stabilizing the mannosyltransferase PIGM.</text>
</comment>
<keyword evidence="7 10" id="KW-1133">Transmembrane helix</keyword>
<name>A0A5S6QM07_TRIMR</name>
<dbReference type="Proteomes" id="UP000046395">
    <property type="component" value="Unassembled WGS sequence"/>
</dbReference>
<evidence type="ECO:0000256" key="8">
    <source>
        <dbReference type="ARBA" id="ARBA00023136"/>
    </source>
</evidence>
<evidence type="ECO:0000256" key="2">
    <source>
        <dbReference type="ARBA" id="ARBA00004687"/>
    </source>
</evidence>
<evidence type="ECO:0000256" key="5">
    <source>
        <dbReference type="ARBA" id="ARBA00022692"/>
    </source>
</evidence>
<dbReference type="PANTHER" id="PTHR28650:SF1">
    <property type="entry name" value="PHOSPHATIDYLINOSITOL-GLYCAN BIOSYNTHESIS CLASS X PROTEIN"/>
    <property type="match status" value="1"/>
</dbReference>
<keyword evidence="8 10" id="KW-0472">Membrane</keyword>
<evidence type="ECO:0000256" key="7">
    <source>
        <dbReference type="ARBA" id="ARBA00022989"/>
    </source>
</evidence>
<keyword evidence="10" id="KW-0732">Signal</keyword>
<keyword evidence="9" id="KW-0325">Glycoprotein</keyword>
<dbReference type="GO" id="GO:0005789">
    <property type="term" value="C:endoplasmic reticulum membrane"/>
    <property type="evidence" value="ECO:0007669"/>
    <property type="project" value="UniProtKB-SubCell"/>
</dbReference>
<dbReference type="InterPro" id="IPR040039">
    <property type="entry name" value="PIGX"/>
</dbReference>
<dbReference type="Pfam" id="PF08320">
    <property type="entry name" value="PIG-X"/>
    <property type="match status" value="1"/>
</dbReference>
<reference evidence="12" key="1">
    <citation type="submission" date="2019-12" db="UniProtKB">
        <authorList>
            <consortium name="WormBaseParasite"/>
        </authorList>
    </citation>
    <scope>IDENTIFICATION</scope>
</reference>
<comment type="subcellular location">
    <subcellularLocation>
        <location evidence="1 10">Endoplasmic reticulum membrane</location>
        <topology evidence="1 10">Single-pass membrane protein</topology>
    </subcellularLocation>
</comment>
<evidence type="ECO:0000256" key="9">
    <source>
        <dbReference type="ARBA" id="ARBA00023180"/>
    </source>
</evidence>
<evidence type="ECO:0000256" key="4">
    <source>
        <dbReference type="ARBA" id="ARBA00022502"/>
    </source>
</evidence>
<evidence type="ECO:0000313" key="11">
    <source>
        <dbReference type="Proteomes" id="UP000046395"/>
    </source>
</evidence>
<keyword evidence="4 10" id="KW-0337">GPI-anchor biosynthesis</keyword>
<organism evidence="11 12">
    <name type="scientific">Trichuris muris</name>
    <name type="common">Mouse whipworm</name>
    <dbReference type="NCBI Taxonomy" id="70415"/>
    <lineage>
        <taxon>Eukaryota</taxon>
        <taxon>Metazoa</taxon>
        <taxon>Ecdysozoa</taxon>
        <taxon>Nematoda</taxon>
        <taxon>Enoplea</taxon>
        <taxon>Dorylaimia</taxon>
        <taxon>Trichinellida</taxon>
        <taxon>Trichuridae</taxon>
        <taxon>Trichuris</taxon>
    </lineage>
</organism>
<evidence type="ECO:0000256" key="6">
    <source>
        <dbReference type="ARBA" id="ARBA00022824"/>
    </source>
</evidence>
<evidence type="ECO:0000313" key="12">
    <source>
        <dbReference type="WBParaSite" id="TMUE_2000008199.1"/>
    </source>
</evidence>
<dbReference type="GO" id="GO:0006506">
    <property type="term" value="P:GPI anchor biosynthetic process"/>
    <property type="evidence" value="ECO:0007669"/>
    <property type="project" value="UniProtKB-UniPathway"/>
</dbReference>
<dbReference type="InterPro" id="IPR013233">
    <property type="entry name" value="PIG-X/PBN1"/>
</dbReference>
<evidence type="ECO:0000256" key="1">
    <source>
        <dbReference type="ARBA" id="ARBA00004389"/>
    </source>
</evidence>
<sequence length="246" mass="27509">MSDALLMRFHGVLLLICTLHFAHADWENPAVQQRLEISSGGLHGQLSNWVRLSARNRMVNCTVAYRHSLPSGAYIDAGELPASLASRMWFAKEFDVEAPAWLSSAQGVVIYNEHLILNAFTFEDSWNIPVRLRYQSPQPGGGHSVVRFGLPEILFRCLNSRPHASQPIATLQCYANALISSEKCDYVVLESGKKAWKEAVVPRGNSNLKFVAVYATVALYTFTSFALLKFLFPVAKRHLGCWIKVD</sequence>
<evidence type="ECO:0000256" key="10">
    <source>
        <dbReference type="RuleBase" id="RU366056"/>
    </source>
</evidence>
<dbReference type="SMART" id="SM00780">
    <property type="entry name" value="PIG-X"/>
    <property type="match status" value="1"/>
</dbReference>
<proteinExistence type="inferred from homology"/>
<dbReference type="AlphaFoldDB" id="A0A5S6QM07"/>
<feature type="transmembrane region" description="Helical" evidence="10">
    <location>
        <begin position="211"/>
        <end position="232"/>
    </location>
</feature>
<keyword evidence="5 10" id="KW-0812">Transmembrane</keyword>
<comment type="similarity">
    <text evidence="3 10">Belongs to the PIGX family.</text>
</comment>
<accession>A0A5S6QM07</accession>
<keyword evidence="6 10" id="KW-0256">Endoplasmic reticulum</keyword>
<comment type="pathway">
    <text evidence="2 10">Glycolipid biosynthesis; glycosylphosphatidylinositol-anchor biosynthesis.</text>
</comment>
<protein>
    <recommendedName>
        <fullName evidence="10">Phosphatidylinositol-glycan biosynthesis class X protein</fullName>
    </recommendedName>
</protein>
<dbReference type="STRING" id="70415.A0A5S6QM07"/>